<organism evidence="3 4">
    <name type="scientific">Desulfotruncus arcticus DSM 17038</name>
    <dbReference type="NCBI Taxonomy" id="1121424"/>
    <lineage>
        <taxon>Bacteria</taxon>
        <taxon>Bacillati</taxon>
        <taxon>Bacillota</taxon>
        <taxon>Clostridia</taxon>
        <taxon>Eubacteriales</taxon>
        <taxon>Desulfallaceae</taxon>
        <taxon>Desulfotruncus</taxon>
    </lineage>
</organism>
<feature type="domain" description="RNA-binding S4" evidence="2">
    <location>
        <begin position="184"/>
        <end position="241"/>
    </location>
</feature>
<accession>A0A1I2T1A6</accession>
<dbReference type="Proteomes" id="UP000199337">
    <property type="component" value="Unassembled WGS sequence"/>
</dbReference>
<dbReference type="PANTHER" id="PTHR13633:SF3">
    <property type="entry name" value="MITOCHONDRIAL TRANSCRIPTION RESCUE FACTOR 1"/>
    <property type="match status" value="1"/>
</dbReference>
<dbReference type="CDD" id="cd00165">
    <property type="entry name" value="S4"/>
    <property type="match status" value="1"/>
</dbReference>
<dbReference type="SUPFAM" id="SSF55174">
    <property type="entry name" value="Alpha-L RNA-binding motif"/>
    <property type="match status" value="1"/>
</dbReference>
<dbReference type="Pfam" id="PF01479">
    <property type="entry name" value="S4"/>
    <property type="match status" value="1"/>
</dbReference>
<dbReference type="InterPro" id="IPR002942">
    <property type="entry name" value="S4_RNA-bd"/>
</dbReference>
<keyword evidence="1" id="KW-0694">RNA-binding</keyword>
<dbReference type="STRING" id="341036.SAMN05660649_02003"/>
<evidence type="ECO:0000313" key="4">
    <source>
        <dbReference type="Proteomes" id="UP000199337"/>
    </source>
</evidence>
<keyword evidence="4" id="KW-1185">Reference proteome</keyword>
<dbReference type="Gene3D" id="3.30.70.330">
    <property type="match status" value="1"/>
</dbReference>
<gene>
    <name evidence="3" type="ORF">SAMN05660649_02003</name>
</gene>
<dbReference type="Pfam" id="PF17774">
    <property type="entry name" value="YlmH_RBD"/>
    <property type="match status" value="1"/>
</dbReference>
<dbReference type="RefSeq" id="WP_092471198.1">
    <property type="nucleotide sequence ID" value="NZ_FOOX01000006.1"/>
</dbReference>
<dbReference type="EMBL" id="FOOX01000006">
    <property type="protein sequence ID" value="SFG56206.1"/>
    <property type="molecule type" value="Genomic_DNA"/>
</dbReference>
<dbReference type="AlphaFoldDB" id="A0A1I2T1A6"/>
<dbReference type="GO" id="GO:0003723">
    <property type="term" value="F:RNA binding"/>
    <property type="evidence" value="ECO:0007669"/>
    <property type="project" value="UniProtKB-KW"/>
</dbReference>
<dbReference type="InterPro" id="IPR012677">
    <property type="entry name" value="Nucleotide-bd_a/b_plait_sf"/>
</dbReference>
<dbReference type="PROSITE" id="PS50889">
    <property type="entry name" value="S4"/>
    <property type="match status" value="1"/>
</dbReference>
<dbReference type="SMART" id="SM00363">
    <property type="entry name" value="S4"/>
    <property type="match status" value="1"/>
</dbReference>
<name>A0A1I2T1A6_9FIRM</name>
<protein>
    <submittedName>
        <fullName evidence="3">RNA-binding protein YlmH, contains S4-like domain</fullName>
    </submittedName>
</protein>
<reference evidence="4" key="1">
    <citation type="submission" date="2016-10" db="EMBL/GenBank/DDBJ databases">
        <authorList>
            <person name="Varghese N."/>
            <person name="Submissions S."/>
        </authorList>
    </citation>
    <scope>NUCLEOTIDE SEQUENCE [LARGE SCALE GENOMIC DNA]</scope>
    <source>
        <strain evidence="4">DSM 17038</strain>
    </source>
</reference>
<dbReference type="Gene3D" id="3.10.290.10">
    <property type="entry name" value="RNA-binding S4 domain"/>
    <property type="match status" value="1"/>
</dbReference>
<dbReference type="InterPro" id="IPR040591">
    <property type="entry name" value="RqcP2_RBD"/>
</dbReference>
<evidence type="ECO:0000256" key="1">
    <source>
        <dbReference type="PROSITE-ProRule" id="PRU00182"/>
    </source>
</evidence>
<sequence>MNRNKLLDAAVTPEERETLARVLDLAEIVLKTHRTQYADFNDPYRCGLIARTVEAIPGLTARVDGGYPAAERARVLISPDYLPEAPEDGLVFLEIKGNFRFKPVTHRDYLGALMGMGIRREKLGDILVNENGAHIIVAKEIADYIKSGLTAVGRTGVSVREMARTDLELPEREYREIKTTVQSMRIDAVAAHGFGLSRSKMAGEITSGKIFLNWRPCLDPSAGVNAGDMISARGRGRVEVIETGGKTKKGRLGLLLRRY</sequence>
<proteinExistence type="predicted"/>
<dbReference type="OrthoDB" id="9812787at2"/>
<dbReference type="InterPro" id="IPR036986">
    <property type="entry name" value="S4_RNA-bd_sf"/>
</dbReference>
<dbReference type="PANTHER" id="PTHR13633">
    <property type="entry name" value="MITOCHONDRIAL TRANSCRIPTION RESCUE FACTOR 1"/>
    <property type="match status" value="1"/>
</dbReference>
<dbReference type="Gene3D" id="3.30.1370.160">
    <property type="match status" value="1"/>
</dbReference>
<evidence type="ECO:0000259" key="2">
    <source>
        <dbReference type="SMART" id="SM00363"/>
    </source>
</evidence>
<evidence type="ECO:0000313" key="3">
    <source>
        <dbReference type="EMBL" id="SFG56206.1"/>
    </source>
</evidence>